<accession>A0A382TNN1</accession>
<feature type="non-terminal residue" evidence="1">
    <location>
        <position position="57"/>
    </location>
</feature>
<dbReference type="AlphaFoldDB" id="A0A382TNN1"/>
<reference evidence="1" key="1">
    <citation type="submission" date="2018-05" db="EMBL/GenBank/DDBJ databases">
        <authorList>
            <person name="Lanie J.A."/>
            <person name="Ng W.-L."/>
            <person name="Kazmierczak K.M."/>
            <person name="Andrzejewski T.M."/>
            <person name="Davidsen T.M."/>
            <person name="Wayne K.J."/>
            <person name="Tettelin H."/>
            <person name="Glass J.I."/>
            <person name="Rusch D."/>
            <person name="Podicherti R."/>
            <person name="Tsui H.-C.T."/>
            <person name="Winkler M.E."/>
        </authorList>
    </citation>
    <scope>NUCLEOTIDE SEQUENCE</scope>
</reference>
<evidence type="ECO:0008006" key="2">
    <source>
        <dbReference type="Google" id="ProtNLM"/>
    </source>
</evidence>
<proteinExistence type="predicted"/>
<sequence length="57" mass="6622">MKKINKTTSPTRSRDKVLQTLYEMEIGEKELKQVLQNHSSEKSNLLYKEILNGVIES</sequence>
<dbReference type="EMBL" id="UINC01137663">
    <property type="protein sequence ID" value="SVD23137.1"/>
    <property type="molecule type" value="Genomic_DNA"/>
</dbReference>
<gene>
    <name evidence="1" type="ORF">METZ01_LOCUS375991</name>
</gene>
<protein>
    <recommendedName>
        <fullName evidence="2">NusB/RsmB/TIM44 domain-containing protein</fullName>
    </recommendedName>
</protein>
<name>A0A382TNN1_9ZZZZ</name>
<organism evidence="1">
    <name type="scientific">marine metagenome</name>
    <dbReference type="NCBI Taxonomy" id="408172"/>
    <lineage>
        <taxon>unclassified sequences</taxon>
        <taxon>metagenomes</taxon>
        <taxon>ecological metagenomes</taxon>
    </lineage>
</organism>
<feature type="non-terminal residue" evidence="1">
    <location>
        <position position="1"/>
    </location>
</feature>
<evidence type="ECO:0000313" key="1">
    <source>
        <dbReference type="EMBL" id="SVD23137.1"/>
    </source>
</evidence>